<dbReference type="PANTHER" id="PTHR30349">
    <property type="entry name" value="PHAGE INTEGRASE-RELATED"/>
    <property type="match status" value="1"/>
</dbReference>
<feature type="domain" description="Tyr recombinase" evidence="2">
    <location>
        <begin position="4"/>
        <end position="161"/>
    </location>
</feature>
<dbReference type="CDD" id="cd00397">
    <property type="entry name" value="DNA_BRE_C"/>
    <property type="match status" value="1"/>
</dbReference>
<dbReference type="PANTHER" id="PTHR30349:SF64">
    <property type="entry name" value="PROPHAGE INTEGRASE INTD-RELATED"/>
    <property type="match status" value="1"/>
</dbReference>
<dbReference type="InterPro" id="IPR013762">
    <property type="entry name" value="Integrase-like_cat_sf"/>
</dbReference>
<dbReference type="InterPro" id="IPR050090">
    <property type="entry name" value="Tyrosine_recombinase_XerCD"/>
</dbReference>
<organism evidence="3">
    <name type="scientific">marine sediment metagenome</name>
    <dbReference type="NCBI Taxonomy" id="412755"/>
    <lineage>
        <taxon>unclassified sequences</taxon>
        <taxon>metagenomes</taxon>
        <taxon>ecological metagenomes</taxon>
    </lineage>
</organism>
<dbReference type="GO" id="GO:0015074">
    <property type="term" value="P:DNA integration"/>
    <property type="evidence" value="ECO:0007669"/>
    <property type="project" value="InterPro"/>
</dbReference>
<dbReference type="GO" id="GO:0003677">
    <property type="term" value="F:DNA binding"/>
    <property type="evidence" value="ECO:0007669"/>
    <property type="project" value="InterPro"/>
</dbReference>
<dbReference type="AlphaFoldDB" id="A0A0F9BUI8"/>
<protein>
    <recommendedName>
        <fullName evidence="2">Tyr recombinase domain-containing protein</fullName>
    </recommendedName>
</protein>
<dbReference type="InterPro" id="IPR011010">
    <property type="entry name" value="DNA_brk_join_enz"/>
</dbReference>
<gene>
    <name evidence="3" type="ORF">LCGC14_2404520</name>
</gene>
<keyword evidence="1" id="KW-0233">DNA recombination</keyword>
<dbReference type="PROSITE" id="PS51898">
    <property type="entry name" value="TYR_RECOMBINASE"/>
    <property type="match status" value="1"/>
</dbReference>
<dbReference type="InterPro" id="IPR002104">
    <property type="entry name" value="Integrase_catalytic"/>
</dbReference>
<sequence>MTLKLPDTITEEQLIEVLKITKQPHHRTAFVMGFYQCMRISEIVNLTEKDIDRTLKLLHLKQAKGHKDRHIPIAPETMKYLKHIPIGCGIRALQLAWNSASKRALGNSLNFHLLRHSGITHYLVKKKWDVMMVQRMAGHSKIATTQIYTHINPTDLVERMWEK</sequence>
<proteinExistence type="predicted"/>
<evidence type="ECO:0000313" key="3">
    <source>
        <dbReference type="EMBL" id="KKL25519.1"/>
    </source>
</evidence>
<evidence type="ECO:0000259" key="2">
    <source>
        <dbReference type="PROSITE" id="PS51898"/>
    </source>
</evidence>
<dbReference type="EMBL" id="LAZR01036185">
    <property type="protein sequence ID" value="KKL25519.1"/>
    <property type="molecule type" value="Genomic_DNA"/>
</dbReference>
<reference evidence="3" key="1">
    <citation type="journal article" date="2015" name="Nature">
        <title>Complex archaea that bridge the gap between prokaryotes and eukaryotes.</title>
        <authorList>
            <person name="Spang A."/>
            <person name="Saw J.H."/>
            <person name="Jorgensen S.L."/>
            <person name="Zaremba-Niedzwiedzka K."/>
            <person name="Martijn J."/>
            <person name="Lind A.E."/>
            <person name="van Eijk R."/>
            <person name="Schleper C."/>
            <person name="Guy L."/>
            <person name="Ettema T.J."/>
        </authorList>
    </citation>
    <scope>NUCLEOTIDE SEQUENCE</scope>
</reference>
<dbReference type="SUPFAM" id="SSF56349">
    <property type="entry name" value="DNA breaking-rejoining enzymes"/>
    <property type="match status" value="1"/>
</dbReference>
<accession>A0A0F9BUI8</accession>
<comment type="caution">
    <text evidence="3">The sequence shown here is derived from an EMBL/GenBank/DDBJ whole genome shotgun (WGS) entry which is preliminary data.</text>
</comment>
<dbReference type="Gene3D" id="1.10.443.10">
    <property type="entry name" value="Intergrase catalytic core"/>
    <property type="match status" value="2"/>
</dbReference>
<dbReference type="Pfam" id="PF00589">
    <property type="entry name" value="Phage_integrase"/>
    <property type="match status" value="1"/>
</dbReference>
<evidence type="ECO:0000256" key="1">
    <source>
        <dbReference type="ARBA" id="ARBA00023172"/>
    </source>
</evidence>
<name>A0A0F9BUI8_9ZZZZ</name>
<dbReference type="GO" id="GO:0006310">
    <property type="term" value="P:DNA recombination"/>
    <property type="evidence" value="ECO:0007669"/>
    <property type="project" value="UniProtKB-KW"/>
</dbReference>